<dbReference type="Pfam" id="PF01565">
    <property type="entry name" value="FAD_binding_4"/>
    <property type="match status" value="1"/>
</dbReference>
<dbReference type="InterPro" id="IPR050416">
    <property type="entry name" value="FAD-linked_Oxidoreductase"/>
</dbReference>
<evidence type="ECO:0000256" key="4">
    <source>
        <dbReference type="ARBA" id="ARBA00022827"/>
    </source>
</evidence>
<dbReference type="SUPFAM" id="SSF56176">
    <property type="entry name" value="FAD-binding/transporter-associated domain-like"/>
    <property type="match status" value="1"/>
</dbReference>
<reference evidence="8" key="1">
    <citation type="submission" date="2012-04" db="EMBL/GenBank/DDBJ databases">
        <title>The Genome Sequence of Fusarium oxysporum melonis.</title>
        <authorList>
            <consortium name="The Broad Institute Genome Sequencing Platform"/>
            <person name="Ma L.-J."/>
            <person name="Gale L.R."/>
            <person name="Schwartz D.C."/>
            <person name="Zhou S."/>
            <person name="Corby-Kistler H."/>
            <person name="Young S.K."/>
            <person name="Zeng Q."/>
            <person name="Gargeya S."/>
            <person name="Fitzgerald M."/>
            <person name="Haas B."/>
            <person name="Abouelleil A."/>
            <person name="Alvarado L."/>
            <person name="Arachchi H.M."/>
            <person name="Berlin A."/>
            <person name="Brown A."/>
            <person name="Chapman S.B."/>
            <person name="Chen Z."/>
            <person name="Dunbar C."/>
            <person name="Freedman E."/>
            <person name="Gearin G."/>
            <person name="Goldberg J."/>
            <person name="Griggs A."/>
            <person name="Gujja S."/>
            <person name="Heiman D."/>
            <person name="Howarth C."/>
            <person name="Larson L."/>
            <person name="Lui A."/>
            <person name="MacDonald P.J.P."/>
            <person name="Montmayeur A."/>
            <person name="Murphy C."/>
            <person name="Neiman D."/>
            <person name="Pearson M."/>
            <person name="Priest M."/>
            <person name="Roberts A."/>
            <person name="Saif S."/>
            <person name="Shea T."/>
            <person name="Shenoy N."/>
            <person name="Sisk P."/>
            <person name="Stolte C."/>
            <person name="Sykes S."/>
            <person name="Wortman J."/>
            <person name="Nusbaum C."/>
            <person name="Birren B."/>
        </authorList>
    </citation>
    <scope>NUCLEOTIDE SEQUENCE</scope>
    <source>
        <strain evidence="8">26406</strain>
    </source>
</reference>
<comment type="cofactor">
    <cofactor evidence="1">
        <name>FAD</name>
        <dbReference type="ChEBI" id="CHEBI:57692"/>
    </cofactor>
</comment>
<dbReference type="InterPro" id="IPR006094">
    <property type="entry name" value="Oxid_FAD_bind_N"/>
</dbReference>
<dbReference type="InterPro" id="IPR012951">
    <property type="entry name" value="BBE"/>
</dbReference>
<dbReference type="Proteomes" id="UP000030703">
    <property type="component" value="Unassembled WGS sequence"/>
</dbReference>
<keyword evidence="6" id="KW-0732">Signal</keyword>
<dbReference type="HOGENOM" id="CLU_033733_0_0_1"/>
<dbReference type="PANTHER" id="PTHR42973">
    <property type="entry name" value="BINDING OXIDOREDUCTASE, PUTATIVE (AFU_ORTHOLOGUE AFUA_1G17690)-RELATED"/>
    <property type="match status" value="1"/>
</dbReference>
<dbReference type="Pfam" id="PF08031">
    <property type="entry name" value="BBE"/>
    <property type="match status" value="1"/>
</dbReference>
<evidence type="ECO:0000259" key="7">
    <source>
        <dbReference type="PROSITE" id="PS51387"/>
    </source>
</evidence>
<comment type="similarity">
    <text evidence="2">Belongs to the oxygen-dependent FAD-linked oxidoreductase family.</text>
</comment>
<dbReference type="GO" id="GO:0016491">
    <property type="term" value="F:oxidoreductase activity"/>
    <property type="evidence" value="ECO:0007669"/>
    <property type="project" value="UniProtKB-KW"/>
</dbReference>
<evidence type="ECO:0000256" key="3">
    <source>
        <dbReference type="ARBA" id="ARBA00022630"/>
    </source>
</evidence>
<protein>
    <recommendedName>
        <fullName evidence="7">FAD-binding PCMH-type domain-containing protein</fullName>
    </recommendedName>
</protein>
<accession>W9Z8X9</accession>
<keyword evidence="5" id="KW-0560">Oxidoreductase</keyword>
<feature type="signal peptide" evidence="6">
    <location>
        <begin position="1"/>
        <end position="17"/>
    </location>
</feature>
<dbReference type="OrthoDB" id="9983560at2759"/>
<dbReference type="PANTHER" id="PTHR42973:SF39">
    <property type="entry name" value="FAD-BINDING PCMH-TYPE DOMAIN-CONTAINING PROTEIN"/>
    <property type="match status" value="1"/>
</dbReference>
<proteinExistence type="inferred from homology"/>
<dbReference type="Gene3D" id="3.30.465.10">
    <property type="match status" value="2"/>
</dbReference>
<feature type="chain" id="PRO_5004933364" description="FAD-binding PCMH-type domain-containing protein" evidence="6">
    <location>
        <begin position="18"/>
        <end position="581"/>
    </location>
</feature>
<organism evidence="8">
    <name type="scientific">Fusarium oxysporum f. sp. melonis 26406</name>
    <dbReference type="NCBI Taxonomy" id="1089452"/>
    <lineage>
        <taxon>Eukaryota</taxon>
        <taxon>Fungi</taxon>
        <taxon>Dikarya</taxon>
        <taxon>Ascomycota</taxon>
        <taxon>Pezizomycotina</taxon>
        <taxon>Sordariomycetes</taxon>
        <taxon>Hypocreomycetidae</taxon>
        <taxon>Hypocreales</taxon>
        <taxon>Nectriaceae</taxon>
        <taxon>Fusarium</taxon>
        <taxon>Fusarium oxysporum species complex</taxon>
    </lineage>
</organism>
<dbReference type="InterPro" id="IPR016169">
    <property type="entry name" value="FAD-bd_PCMH_sub2"/>
</dbReference>
<dbReference type="GO" id="GO:0071949">
    <property type="term" value="F:FAD binding"/>
    <property type="evidence" value="ECO:0007669"/>
    <property type="project" value="InterPro"/>
</dbReference>
<keyword evidence="3" id="KW-0285">Flavoprotein</keyword>
<evidence type="ECO:0000313" key="8">
    <source>
        <dbReference type="EMBL" id="EXK25037.1"/>
    </source>
</evidence>
<evidence type="ECO:0000256" key="1">
    <source>
        <dbReference type="ARBA" id="ARBA00001974"/>
    </source>
</evidence>
<dbReference type="InterPro" id="IPR016166">
    <property type="entry name" value="FAD-bd_PCMH"/>
</dbReference>
<dbReference type="VEuPathDB" id="FungiDB:FOMG_18279"/>
<dbReference type="EMBL" id="JH659430">
    <property type="protein sequence ID" value="EXK25037.1"/>
    <property type="molecule type" value="Genomic_DNA"/>
</dbReference>
<feature type="domain" description="FAD-binding PCMH-type" evidence="7">
    <location>
        <begin position="57"/>
        <end position="256"/>
    </location>
</feature>
<dbReference type="InterPro" id="IPR036318">
    <property type="entry name" value="FAD-bd_PCMH-like_sf"/>
</dbReference>
<gene>
    <name evidence="8" type="ORF">FOMG_18279</name>
</gene>
<reference evidence="8" key="2">
    <citation type="submission" date="2012-05" db="EMBL/GenBank/DDBJ databases">
        <title>Annotation of the Genome Sequence of Fusarium oxysporum f. sp. melonis 26406.</title>
        <authorList>
            <consortium name="The Broad Institute Genomics Platform"/>
            <person name="Ma L.-J."/>
            <person name="Corby-Kistler H."/>
            <person name="Broz K."/>
            <person name="Gale L.R."/>
            <person name="Jonkers W."/>
            <person name="O'Donnell K."/>
            <person name="Ploetz R."/>
            <person name="Steinberg C."/>
            <person name="Schwartz D.C."/>
            <person name="VanEtten H."/>
            <person name="Zhou S."/>
            <person name="Young S.K."/>
            <person name="Zeng Q."/>
            <person name="Gargeya S."/>
            <person name="Fitzgerald M."/>
            <person name="Abouelleil A."/>
            <person name="Alvarado L."/>
            <person name="Chapman S.B."/>
            <person name="Gainer-Dewar J."/>
            <person name="Goldberg J."/>
            <person name="Griggs A."/>
            <person name="Gujja S."/>
            <person name="Hansen M."/>
            <person name="Howarth C."/>
            <person name="Imamovic A."/>
            <person name="Ireland A."/>
            <person name="Larimer J."/>
            <person name="McCowan C."/>
            <person name="Murphy C."/>
            <person name="Pearson M."/>
            <person name="Poon T.W."/>
            <person name="Priest M."/>
            <person name="Roberts A."/>
            <person name="Saif S."/>
            <person name="Shea T."/>
            <person name="Sykes S."/>
            <person name="Wortman J."/>
            <person name="Nusbaum C."/>
            <person name="Birren B."/>
        </authorList>
    </citation>
    <scope>NUCLEOTIDE SEQUENCE</scope>
    <source>
        <strain evidence="8">26406</strain>
    </source>
</reference>
<dbReference type="AlphaFoldDB" id="W9Z8X9"/>
<evidence type="ECO:0000256" key="2">
    <source>
        <dbReference type="ARBA" id="ARBA00005466"/>
    </source>
</evidence>
<name>W9Z8X9_FUSOX</name>
<evidence type="ECO:0000256" key="6">
    <source>
        <dbReference type="SAM" id="SignalP"/>
    </source>
</evidence>
<sequence>MKSSLLLYLTTCLSTLAVPTTTPIGCLKLSTDHDWPSPKVWEDAIPGVIRQNGSDTYGGLPNYRIRAESTSDIQAAVRFASKYNVRLSVITTGHDQLGRSDAGSGLIIDLSLMNKVRVLGSFTPREKGAVSPGYTVEAPNVIVPKDGVQSAVTFHPGVTGLALNYAVAPSGLFTVSGAAGGVAVAGGWGQNGGHGPMTAQYGLGVDQWLEAKIVTPDGKLRVANNVTNQDLFWAIRGGGGGTFGVVVEATWKAHVAVPMTGYNWYINSSITGPDALDSKTGQTPVSGVMQYLLGELPALQDQGISAFVYVDISHVRCYAIHPGRASGIAKANAVWGPILTKMQSFENIKPFQTKPFDFKNYKDFFVTTYGPLTPEPDRKAPPRNHGVYPYNSRLLASGHLQSPDIINALSGAEGTYGILMTAPGRSQGSGDDTSANPGWRRAVVHLVAGPGASGLKRLAPDMGAYINEASLNEENWTQSFWGTNYARLSAIKSKYDPMMLFWQTPGINAHYMQSVNGRACLVLPPPLHPPITPPPNDRFAPANPVTDAQFLFGSLELIGVKFPEPGSHIGLQSVSAEASAI</sequence>
<keyword evidence="4" id="KW-0274">FAD</keyword>
<evidence type="ECO:0000256" key="5">
    <source>
        <dbReference type="ARBA" id="ARBA00023002"/>
    </source>
</evidence>
<dbReference type="PROSITE" id="PS51387">
    <property type="entry name" value="FAD_PCMH"/>
    <property type="match status" value="1"/>
</dbReference>